<dbReference type="OrthoDB" id="9837at2157"/>
<accession>A0A3A6Q5L6</accession>
<organism evidence="2 3">
    <name type="scientific">Halonotius pteroides</name>
    <dbReference type="NCBI Taxonomy" id="268735"/>
    <lineage>
        <taxon>Archaea</taxon>
        <taxon>Methanobacteriati</taxon>
        <taxon>Methanobacteriota</taxon>
        <taxon>Stenosarchaea group</taxon>
        <taxon>Halobacteria</taxon>
        <taxon>Halobacteriales</taxon>
        <taxon>Haloferacaceae</taxon>
        <taxon>Halonotius</taxon>
    </lineage>
</organism>
<dbReference type="Pfam" id="PF07728">
    <property type="entry name" value="AAA_5"/>
    <property type="match status" value="1"/>
</dbReference>
<gene>
    <name evidence="2" type="ORF">DP106_08255</name>
</gene>
<reference evidence="2 3" key="1">
    <citation type="submission" date="2018-06" db="EMBL/GenBank/DDBJ databases">
        <title>Halonotius sp. F13-13 a new haloarchaeeon isolated from a solar saltern from Isla Cristina, Huelva, Spain.</title>
        <authorList>
            <person name="Duran-Viseras A."/>
            <person name="Sanchez-Porro C."/>
            <person name="Ventosa A."/>
        </authorList>
    </citation>
    <scope>NUCLEOTIDE SEQUENCE [LARGE SCALE GENOMIC DNA]</scope>
    <source>
        <strain evidence="2 3">CECT 7525</strain>
    </source>
</reference>
<proteinExistence type="predicted"/>
<comment type="caution">
    <text evidence="2">The sequence shown here is derived from an EMBL/GenBank/DDBJ whole genome shotgun (WGS) entry which is preliminary data.</text>
</comment>
<dbReference type="SUPFAM" id="SSF52540">
    <property type="entry name" value="P-loop containing nucleoside triphosphate hydrolases"/>
    <property type="match status" value="1"/>
</dbReference>
<evidence type="ECO:0000313" key="2">
    <source>
        <dbReference type="EMBL" id="RJX49721.1"/>
    </source>
</evidence>
<dbReference type="GO" id="GO:0016887">
    <property type="term" value="F:ATP hydrolysis activity"/>
    <property type="evidence" value="ECO:0007669"/>
    <property type="project" value="InterPro"/>
</dbReference>
<dbReference type="GO" id="GO:0005524">
    <property type="term" value="F:ATP binding"/>
    <property type="evidence" value="ECO:0007669"/>
    <property type="project" value="InterPro"/>
</dbReference>
<dbReference type="InterPro" id="IPR027417">
    <property type="entry name" value="P-loop_NTPase"/>
</dbReference>
<dbReference type="PANTHER" id="PTHR37291">
    <property type="entry name" value="5-METHYLCYTOSINE-SPECIFIC RESTRICTION ENZYME B"/>
    <property type="match status" value="1"/>
</dbReference>
<dbReference type="InterPro" id="IPR011704">
    <property type="entry name" value="ATPase_dyneun-rel_AAA"/>
</dbReference>
<dbReference type="InterPro" id="IPR052934">
    <property type="entry name" value="Methyl-DNA_Rec/Restrict_Enz"/>
</dbReference>
<dbReference type="AlphaFoldDB" id="A0A3A6Q5L6"/>
<protein>
    <recommendedName>
        <fullName evidence="1">AAA+ ATPase domain-containing protein</fullName>
    </recommendedName>
</protein>
<evidence type="ECO:0000259" key="1">
    <source>
        <dbReference type="SMART" id="SM00382"/>
    </source>
</evidence>
<dbReference type="InterPro" id="IPR003593">
    <property type="entry name" value="AAA+_ATPase"/>
</dbReference>
<feature type="domain" description="AAA+ ATPase" evidence="1">
    <location>
        <begin position="220"/>
        <end position="402"/>
    </location>
</feature>
<dbReference type="Gene3D" id="3.40.50.300">
    <property type="entry name" value="P-loop containing nucleotide triphosphate hydrolases"/>
    <property type="match status" value="1"/>
</dbReference>
<dbReference type="CDD" id="cd00009">
    <property type="entry name" value="AAA"/>
    <property type="match status" value="1"/>
</dbReference>
<name>A0A3A6Q5L6_9EURY</name>
<dbReference type="PANTHER" id="PTHR37291:SF1">
    <property type="entry name" value="TYPE IV METHYL-DIRECTED RESTRICTION ENZYME ECOKMCRB SUBUNIT"/>
    <property type="match status" value="1"/>
</dbReference>
<dbReference type="SMART" id="SM00382">
    <property type="entry name" value="AAA"/>
    <property type="match status" value="1"/>
</dbReference>
<dbReference type="Proteomes" id="UP000281564">
    <property type="component" value="Unassembled WGS sequence"/>
</dbReference>
<dbReference type="EMBL" id="QMDW01000009">
    <property type="protein sequence ID" value="RJX49721.1"/>
    <property type="molecule type" value="Genomic_DNA"/>
</dbReference>
<sequence>MGYDGPKVFQAPYGNDAALENFEKSVLEGIDANRVHQYTDEAPQTDSEVIRLWGTKPSLNGVWSAIEQGDYLFFYRDGTYTHSAKILATEQNEAFGRNIWPNFEDDPWDRIIYLAPPMKVNVSSKEIHNLAGYDISYPMGFTSLNDMGVGGIRGKYGSVEALASGETGSTQTEITETTTDIEIHSTPDFDLANEGLLDGLYFQDNRGTEILEQIESAFKAGKHVIFTGPPGTGKTEIARRVCRSLVESHSDTYSGYEMTTATADWSTFETVGGYMPTETDGENLSFETGQVLRRFKQDGTQENELLVIDEINRADIDKAFGQLFTLLSGQEVQLPYRRDGNEIVVKQADGSSGTPAPHEYIMPTSWRLLATMNTYDKTSLYELSYAFMRRFSFIHVDAPQVPETRSERIDLLEQYADAWGMDLSRSANEDVLNAVSEIWLRLNDGRSDRKIGPAIVRDMLDGIVNSPSRTTERAVTDAVGNYVLPQLEGSPRREATVKQLSQIDAVDFNRLSELGRDMLQIEIDG</sequence>
<keyword evidence="3" id="KW-1185">Reference proteome</keyword>
<dbReference type="RefSeq" id="WP_120084630.1">
    <property type="nucleotide sequence ID" value="NZ_QMDW01000009.1"/>
</dbReference>
<evidence type="ECO:0000313" key="3">
    <source>
        <dbReference type="Proteomes" id="UP000281564"/>
    </source>
</evidence>